<organism evidence="5 6">
    <name type="scientific">Tolypocladium paradoxum</name>
    <dbReference type="NCBI Taxonomy" id="94208"/>
    <lineage>
        <taxon>Eukaryota</taxon>
        <taxon>Fungi</taxon>
        <taxon>Dikarya</taxon>
        <taxon>Ascomycota</taxon>
        <taxon>Pezizomycotina</taxon>
        <taxon>Sordariomycetes</taxon>
        <taxon>Hypocreomycetidae</taxon>
        <taxon>Hypocreales</taxon>
        <taxon>Ophiocordycipitaceae</taxon>
        <taxon>Tolypocladium</taxon>
    </lineage>
</organism>
<accession>A0A2S4L226</accession>
<keyword evidence="1" id="KW-0853">WD repeat</keyword>
<protein>
    <submittedName>
        <fullName evidence="5">Protein MSN5</fullName>
    </submittedName>
</protein>
<name>A0A2S4L226_9HYPO</name>
<comment type="pathway">
    <text evidence="3">Protein modification.</text>
</comment>
<dbReference type="Gene3D" id="2.130.10.10">
    <property type="entry name" value="YVTN repeat-like/Quinoprotein amine dehydrogenase"/>
    <property type="match status" value="1"/>
</dbReference>
<dbReference type="Proteomes" id="UP000237481">
    <property type="component" value="Unassembled WGS sequence"/>
</dbReference>
<evidence type="ECO:0000256" key="4">
    <source>
        <dbReference type="SAM" id="MobiDB-lite"/>
    </source>
</evidence>
<reference evidence="5 6" key="1">
    <citation type="submission" date="2018-01" db="EMBL/GenBank/DDBJ databases">
        <title>Harnessing the power of phylogenomics to disentangle the directionality and signatures of interkingdom host jumping in the parasitic fungal genus Tolypocladium.</title>
        <authorList>
            <person name="Quandt C.A."/>
            <person name="Patterson W."/>
            <person name="Spatafora J.W."/>
        </authorList>
    </citation>
    <scope>NUCLEOTIDE SEQUENCE [LARGE SCALE GENOMIC DNA]</scope>
    <source>
        <strain evidence="5 6">NRBC 100945</strain>
    </source>
</reference>
<dbReference type="InterPro" id="IPR015943">
    <property type="entry name" value="WD40/YVTN_repeat-like_dom_sf"/>
</dbReference>
<dbReference type="InterPro" id="IPR052415">
    <property type="entry name" value="Diphthine_MTase"/>
</dbReference>
<dbReference type="AlphaFoldDB" id="A0A2S4L226"/>
<dbReference type="EMBL" id="PKSG01000316">
    <property type="protein sequence ID" value="POR36479.1"/>
    <property type="molecule type" value="Genomic_DNA"/>
</dbReference>
<evidence type="ECO:0000256" key="1">
    <source>
        <dbReference type="ARBA" id="ARBA00022574"/>
    </source>
</evidence>
<dbReference type="OrthoDB" id="1930760at2759"/>
<dbReference type="PANTHER" id="PTHR46042">
    <property type="entry name" value="DIPHTHINE METHYLTRANSFERASE"/>
    <property type="match status" value="1"/>
</dbReference>
<evidence type="ECO:0000313" key="5">
    <source>
        <dbReference type="EMBL" id="POR36479.1"/>
    </source>
</evidence>
<dbReference type="GO" id="GO:0005737">
    <property type="term" value="C:cytoplasm"/>
    <property type="evidence" value="ECO:0007669"/>
    <property type="project" value="TreeGrafter"/>
</dbReference>
<keyword evidence="2" id="KW-0677">Repeat</keyword>
<evidence type="ECO:0000256" key="3">
    <source>
        <dbReference type="ARBA" id="ARBA00043952"/>
    </source>
</evidence>
<evidence type="ECO:0000256" key="2">
    <source>
        <dbReference type="ARBA" id="ARBA00022737"/>
    </source>
</evidence>
<dbReference type="SUPFAM" id="SSF50978">
    <property type="entry name" value="WD40 repeat-like"/>
    <property type="match status" value="1"/>
</dbReference>
<comment type="caution">
    <text evidence="5">The sequence shown here is derived from an EMBL/GenBank/DDBJ whole genome shotgun (WGS) entry which is preliminary data.</text>
</comment>
<evidence type="ECO:0000313" key="6">
    <source>
        <dbReference type="Proteomes" id="UP000237481"/>
    </source>
</evidence>
<sequence>MDAQAPIPPKRSLTLDLPPSCMQFCPLHPSYFVVGTYNLQVDDNAGDQVHQDGSEDENGATAKKPQSRDGSLVVFQVDGDELTKVQTVPQPSALLDLRFHPGPYERQDILAVVSSTGTLAIFKLDPTQNAAAPLQQLATSRCEDLAEDILLLQCNWHPVLGKVIAVTTSNGLARLLHLDDEWRIEETTDLDIPNSLEAWSIALSPPAAGLGGDGQAVSVYSGGDDSLLRYTTLLSGNKGDAERPFAPMTAKGQHDAGVTAILPLPLHAADGGRVVVTGSYDDHLRVFIIHDLHESHGVKRLRLAADKNLDGGVWRLNLVDIRPLGDGASTVRILASCMHAGARLVEMTTEDGAQWDCRILARFEEHKSMNYASDSVAATEGEGLRCVSTSFYDRLLCLWEYEADATS</sequence>
<dbReference type="InterPro" id="IPR036322">
    <property type="entry name" value="WD40_repeat_dom_sf"/>
</dbReference>
<gene>
    <name evidence="5" type="ORF">TPAR_03324</name>
</gene>
<dbReference type="GO" id="GO:0061685">
    <property type="term" value="F:diphthine methylesterase activity"/>
    <property type="evidence" value="ECO:0007669"/>
    <property type="project" value="TreeGrafter"/>
</dbReference>
<dbReference type="STRING" id="94208.A0A2S4L226"/>
<feature type="region of interest" description="Disordered" evidence="4">
    <location>
        <begin position="44"/>
        <end position="70"/>
    </location>
</feature>
<proteinExistence type="predicted"/>
<dbReference type="GO" id="GO:0017183">
    <property type="term" value="P:protein histidyl modification to diphthamide"/>
    <property type="evidence" value="ECO:0007669"/>
    <property type="project" value="TreeGrafter"/>
</dbReference>
<dbReference type="PANTHER" id="PTHR46042:SF1">
    <property type="entry name" value="DIPHTHINE METHYLTRANSFERASE"/>
    <property type="match status" value="1"/>
</dbReference>
<keyword evidence="6" id="KW-1185">Reference proteome</keyword>